<sequence>MTALQTLTVADDGFGFDTSTGETYTLNSCGHLVLQQLQQGKNRTQIALLLSEQFGIAQSSTERDVSDFMQQLEMLGFIQSNLAGVKR</sequence>
<gene>
    <name evidence="1" type="ORF">V2H45_00340</name>
</gene>
<evidence type="ECO:0000313" key="2">
    <source>
        <dbReference type="Proteomes" id="UP001333818"/>
    </source>
</evidence>
<name>A0AAW9PXG1_9CYAN</name>
<reference evidence="1" key="1">
    <citation type="submission" date="2024-01" db="EMBL/GenBank/DDBJ databases">
        <title>Bank of Algae and Cyanobacteria of the Azores (BACA) strain genomes.</title>
        <authorList>
            <person name="Luz R."/>
            <person name="Cordeiro R."/>
            <person name="Fonseca A."/>
            <person name="Goncalves V."/>
        </authorList>
    </citation>
    <scope>NUCLEOTIDE SEQUENCE</scope>
    <source>
        <strain evidence="1">BACA0141</strain>
    </source>
</reference>
<comment type="caution">
    <text evidence="1">The sequence shown here is derived from an EMBL/GenBank/DDBJ whole genome shotgun (WGS) entry which is preliminary data.</text>
</comment>
<accession>A0AAW9PXG1</accession>
<dbReference type="EMBL" id="JAZBJZ010000001">
    <property type="protein sequence ID" value="MEE3715186.1"/>
    <property type="molecule type" value="Genomic_DNA"/>
</dbReference>
<evidence type="ECO:0000313" key="1">
    <source>
        <dbReference type="EMBL" id="MEE3715186.1"/>
    </source>
</evidence>
<dbReference type="RefSeq" id="WP_330481609.1">
    <property type="nucleotide sequence ID" value="NZ_JAZBJZ010000001.1"/>
</dbReference>
<organism evidence="1 2">
    <name type="scientific">Tumidithrix elongata BACA0141</name>
    <dbReference type="NCBI Taxonomy" id="2716417"/>
    <lineage>
        <taxon>Bacteria</taxon>
        <taxon>Bacillati</taxon>
        <taxon>Cyanobacteriota</taxon>
        <taxon>Cyanophyceae</taxon>
        <taxon>Pseudanabaenales</taxon>
        <taxon>Pseudanabaenaceae</taxon>
        <taxon>Tumidithrix</taxon>
        <taxon>Tumidithrix elongata</taxon>
    </lineage>
</organism>
<dbReference type="InterPro" id="IPR041881">
    <property type="entry name" value="PqqD_sf"/>
</dbReference>
<dbReference type="AlphaFoldDB" id="A0AAW9PXG1"/>
<dbReference type="Gene3D" id="1.10.10.1150">
    <property type="entry name" value="Coenzyme PQQ synthesis protein D (PqqD)"/>
    <property type="match status" value="1"/>
</dbReference>
<keyword evidence="2" id="KW-1185">Reference proteome</keyword>
<proteinExistence type="predicted"/>
<dbReference type="Proteomes" id="UP001333818">
    <property type="component" value="Unassembled WGS sequence"/>
</dbReference>
<dbReference type="InterPro" id="IPR008792">
    <property type="entry name" value="PQQD"/>
</dbReference>
<dbReference type="Pfam" id="PF05402">
    <property type="entry name" value="PqqD"/>
    <property type="match status" value="1"/>
</dbReference>
<protein>
    <submittedName>
        <fullName evidence="1">PqqD family protein</fullName>
    </submittedName>
</protein>